<evidence type="ECO:0000313" key="3">
    <source>
        <dbReference type="Proteomes" id="UP001365128"/>
    </source>
</evidence>
<name>A0ABR1M5V4_9PEZI</name>
<dbReference type="Proteomes" id="UP001365128">
    <property type="component" value="Unassembled WGS sequence"/>
</dbReference>
<organism evidence="2 3">
    <name type="scientific">Phyllosticta citricarpa</name>
    <dbReference type="NCBI Taxonomy" id="55181"/>
    <lineage>
        <taxon>Eukaryota</taxon>
        <taxon>Fungi</taxon>
        <taxon>Dikarya</taxon>
        <taxon>Ascomycota</taxon>
        <taxon>Pezizomycotina</taxon>
        <taxon>Dothideomycetes</taxon>
        <taxon>Dothideomycetes incertae sedis</taxon>
        <taxon>Botryosphaeriales</taxon>
        <taxon>Phyllostictaceae</taxon>
        <taxon>Phyllosticta</taxon>
    </lineage>
</organism>
<comment type="caution">
    <text evidence="2">The sequence shown here is derived from an EMBL/GenBank/DDBJ whole genome shotgun (WGS) entry which is preliminary data.</text>
</comment>
<reference evidence="2 3" key="1">
    <citation type="submission" date="2024-04" db="EMBL/GenBank/DDBJ databases">
        <title>Phyllosticta paracitricarpa is synonymous to the EU quarantine fungus P. citricarpa based on phylogenomic analyses.</title>
        <authorList>
            <consortium name="Lawrence Berkeley National Laboratory"/>
            <person name="Van Ingen-Buijs V.A."/>
            <person name="Van Westerhoven A.C."/>
            <person name="Haridas S."/>
            <person name="Skiadas P."/>
            <person name="Martin F."/>
            <person name="Groenewald J.Z."/>
            <person name="Crous P.W."/>
            <person name="Seidl M.F."/>
        </authorList>
    </citation>
    <scope>NUCLEOTIDE SEQUENCE [LARGE SCALE GENOMIC DNA]</scope>
    <source>
        <strain evidence="2 3">CBS 122670</strain>
    </source>
</reference>
<dbReference type="EMBL" id="JBBPDW010000022">
    <property type="protein sequence ID" value="KAK7542969.1"/>
    <property type="molecule type" value="Genomic_DNA"/>
</dbReference>
<protein>
    <submittedName>
        <fullName evidence="2">Uncharacterized protein</fullName>
    </submittedName>
</protein>
<proteinExistence type="predicted"/>
<gene>
    <name evidence="2" type="ORF">IWX46DRAFT_604137</name>
</gene>
<sequence length="209" mass="22963">MGRGGSVVMEGSCGIGRSLAAWISFSLSRSIRTVRKKMPNERTGDETKRKRKNRSGQISSKLQSVPPPPPPPPTTKPSEAGGTVEKSSTSGSPNQLRTIATISSKLEKNSGLVTQSSTCLLSLCSNRRRLHSRLQQRCGIAFGKDDRIPDDALTNPLPWTNFRVLAITPASQSRSISWVRQGKKEDRCKAENGGKMWWVIGFKPRQKTC</sequence>
<feature type="region of interest" description="Disordered" evidence="1">
    <location>
        <begin position="34"/>
        <end position="96"/>
    </location>
</feature>
<feature type="compositionally biased region" description="Pro residues" evidence="1">
    <location>
        <begin position="65"/>
        <end position="75"/>
    </location>
</feature>
<accession>A0ABR1M5V4</accession>
<evidence type="ECO:0000256" key="1">
    <source>
        <dbReference type="SAM" id="MobiDB-lite"/>
    </source>
</evidence>
<evidence type="ECO:0000313" key="2">
    <source>
        <dbReference type="EMBL" id="KAK7542969.1"/>
    </source>
</evidence>
<feature type="compositionally biased region" description="Basic and acidic residues" evidence="1">
    <location>
        <begin position="38"/>
        <end position="48"/>
    </location>
</feature>
<keyword evidence="3" id="KW-1185">Reference proteome</keyword>
<feature type="compositionally biased region" description="Polar residues" evidence="1">
    <location>
        <begin position="85"/>
        <end position="96"/>
    </location>
</feature>